<dbReference type="Pfam" id="PF11551">
    <property type="entry name" value="Omp28"/>
    <property type="match status" value="1"/>
</dbReference>
<dbReference type="Gene3D" id="2.60.40.10">
    <property type="entry name" value="Immunoglobulins"/>
    <property type="match status" value="1"/>
</dbReference>
<dbReference type="EMBL" id="CACRUT010000016">
    <property type="protein sequence ID" value="VYU45793.1"/>
    <property type="molecule type" value="Genomic_DNA"/>
</dbReference>
<accession>A0A6N3F1C0</accession>
<dbReference type="SUPFAM" id="SSF52833">
    <property type="entry name" value="Thioredoxin-like"/>
    <property type="match status" value="1"/>
</dbReference>
<gene>
    <name evidence="1" type="ORF">PCLFYP37_02972</name>
</gene>
<dbReference type="RefSeq" id="WP_281797427.1">
    <property type="nucleotide sequence ID" value="NZ_AP025941.1"/>
</dbReference>
<dbReference type="InterPro" id="IPR013783">
    <property type="entry name" value="Ig-like_fold"/>
</dbReference>
<dbReference type="AlphaFoldDB" id="A0A6N3F1C0"/>
<dbReference type="NCBIfam" id="NF033782">
    <property type="entry name" value="lipoprot_Omp28"/>
    <property type="match status" value="1"/>
</dbReference>
<reference evidence="1" key="1">
    <citation type="submission" date="2019-11" db="EMBL/GenBank/DDBJ databases">
        <authorList>
            <person name="Feng L."/>
        </authorList>
    </citation>
    <scope>NUCLEOTIDE SEQUENCE</scope>
    <source>
        <strain evidence="1">PclaraLFYP37</strain>
    </source>
</reference>
<proteinExistence type="predicted"/>
<dbReference type="InterPro" id="IPR021615">
    <property type="entry name" value="Omp28"/>
</dbReference>
<dbReference type="PROSITE" id="PS51257">
    <property type="entry name" value="PROKAR_LIPOPROTEIN"/>
    <property type="match status" value="1"/>
</dbReference>
<dbReference type="InterPro" id="IPR036249">
    <property type="entry name" value="Thioredoxin-like_sf"/>
</dbReference>
<protein>
    <submittedName>
        <fullName evidence="1">Outer membrane protein Omp28</fullName>
    </submittedName>
</protein>
<sequence length="263" mass="28612">MKKSILYTAFLGFAALFTACDEVSEGERYISLPQVETKRNVLLEDFTGQFCSNCPTAHATINSLKAQYGSSLIAVSVHATDVFGIMEGQYPTIVGLMQPEGNVYAAKWGASDLPTGIINRSGGLCNYDKWGTAVREALAKDTKVAIELSADTVPGKDSIAIAVELNPSAMVYGKLQLWITESNITALQQNGPNLDVNYVHNHVFRACVNGTWGEDVALQENVHQTLERGIKVKSNWVKENLSVVAFVYNDAEGVMQAAECEVK</sequence>
<evidence type="ECO:0000313" key="1">
    <source>
        <dbReference type="EMBL" id="VYU45793.1"/>
    </source>
</evidence>
<organism evidence="1">
    <name type="scientific">Paraprevotella clara</name>
    <dbReference type="NCBI Taxonomy" id="454154"/>
    <lineage>
        <taxon>Bacteria</taxon>
        <taxon>Pseudomonadati</taxon>
        <taxon>Bacteroidota</taxon>
        <taxon>Bacteroidia</taxon>
        <taxon>Bacteroidales</taxon>
        <taxon>Prevotellaceae</taxon>
        <taxon>Paraprevotella</taxon>
    </lineage>
</organism>
<name>A0A6N3F1C0_9BACT</name>